<dbReference type="GO" id="GO:0005634">
    <property type="term" value="C:nucleus"/>
    <property type="evidence" value="ECO:0007669"/>
    <property type="project" value="UniProtKB-SubCell"/>
</dbReference>
<gene>
    <name evidence="9" type="ORF">P167DRAFT_425845</name>
</gene>
<dbReference type="AlphaFoldDB" id="A0A3N4KXU9"/>
<protein>
    <recommendedName>
        <fullName evidence="8">Zn(2)-C6 fungal-type domain-containing protein</fullName>
    </recommendedName>
</protein>
<dbReference type="InterPro" id="IPR050815">
    <property type="entry name" value="TF_fung"/>
</dbReference>
<dbReference type="InterPro" id="IPR007219">
    <property type="entry name" value="XnlR_reg_dom"/>
</dbReference>
<dbReference type="PROSITE" id="PS50048">
    <property type="entry name" value="ZN2_CY6_FUNGAL_2"/>
    <property type="match status" value="1"/>
</dbReference>
<proteinExistence type="predicted"/>
<dbReference type="CDD" id="cd12148">
    <property type="entry name" value="fungal_TF_MHR"/>
    <property type="match status" value="1"/>
</dbReference>
<dbReference type="PROSITE" id="PS00463">
    <property type="entry name" value="ZN2_CY6_FUNGAL_1"/>
    <property type="match status" value="1"/>
</dbReference>
<dbReference type="STRING" id="1392247.A0A3N4KXU9"/>
<dbReference type="InterPro" id="IPR036864">
    <property type="entry name" value="Zn2-C6_fun-type_DNA-bd_sf"/>
</dbReference>
<evidence type="ECO:0000313" key="9">
    <source>
        <dbReference type="EMBL" id="RPB15357.1"/>
    </source>
</evidence>
<comment type="subcellular location">
    <subcellularLocation>
        <location evidence="1">Nucleus</location>
    </subcellularLocation>
</comment>
<keyword evidence="4" id="KW-0843">Virulence</keyword>
<feature type="region of interest" description="Disordered" evidence="7">
    <location>
        <begin position="848"/>
        <end position="913"/>
    </location>
</feature>
<feature type="compositionally biased region" description="Polar residues" evidence="7">
    <location>
        <begin position="864"/>
        <end position="906"/>
    </location>
</feature>
<dbReference type="CDD" id="cd00067">
    <property type="entry name" value="GAL4"/>
    <property type="match status" value="1"/>
</dbReference>
<sequence>MDFGGVNISGETAYGQSTTLGNPARDDYQFTEQRQKDTAQQQREEDKYMFDTVVVGDIKPRGGQGRTSTLSSARKMEARHGGIDGIGGDGLQGHAVDMTAISDDMLPVNMVGQGYTLDSGHMNVDDEMGEGAGREGSEDALSGGPEGTHGILKINMDESQGQTTAWSETKTKAGKERKRLPLACIACRRKKIRCSGEKPTCRHCLRSRTPCVYKQSTRKAAPRTDYMAMLDRRLKRMEERLIKNVPKEEVSSVLSVTGRSVVRPSLSTNSARSGPMGKKRTAGAAFGNELETWARSENPIKHRAGGLGDLSTIKQADSDDGSQALPSKEIQEHLVETFFEFIYGQPYYLLHKPSFMRRLRNGTAPPVLVLAICAISARFSKHPAVRHDPPFLAGESFATEARQLVLKNFDNPNITNVTVCTLLCLHEFGTCQGGRSWAFGGMATRMAHALQLHREINNDPIGKASGTSRSDCLSEEGAPGNNMSFVDREIRRRCMWACYVMDRFTSSGTERPCLISESEIEIQLPSHDRNLELDIPTITERLDGSVNVRNLKDLALGENNIVDNMGVGAYIVRVVSLYGRVAKYFNQGGIERDARRVWDSNSEFLGLAAEADRFANTLPERLHYTTENVEAHITERIFCQFIFVHLSYHQIRLFLHKSAIPPAPDEVPGMPREFVKSASDITVDAATQIAKILEDVEERGAVVAAPFMGYCAFSSALIHLGRMFTTENNAQIEAKRYMEVCLRFLLNIRQYWGLFCYITDNLKRTYRKFSEAAAKGSSLSGLSNHRETGQVLQYGDWFQKYPQGVSASDYARNTKKERTSQEVDNSSGDAIFSQRSNLQTAEEYFAKLGSRSQRSTPSVPPLSKRQTQSHARASPAHGSSSMHSASPQSVHHSQSPVVYQSPTTQQSPVMGVSPPVMVPTPPMVSGHGNIDLKLDPQLLNPTMLRRPSDTSSVNFEQSAQHHPPMSSLVPNISSPVSFSNYPVISRTSAATVSPISTGMHASQQQDYFYDLYPGGSDPSTMAAATGPLGTGIWTGLDPHINLTEFHDQASSAWFLPFNSCPPGYEARGAGMLNMNMLSGDGGGGGDGAGGGNEGGGDGGNGGGVPHMISPSGGHAGPGAPPSATAYHDSVR</sequence>
<evidence type="ECO:0000313" key="10">
    <source>
        <dbReference type="Proteomes" id="UP000277580"/>
    </source>
</evidence>
<feature type="region of interest" description="Disordered" evidence="7">
    <location>
        <begin position="126"/>
        <end position="145"/>
    </location>
</feature>
<evidence type="ECO:0000256" key="3">
    <source>
        <dbReference type="ARBA" id="ARBA00023015"/>
    </source>
</evidence>
<evidence type="ECO:0000256" key="1">
    <source>
        <dbReference type="ARBA" id="ARBA00004123"/>
    </source>
</evidence>
<dbReference type="GO" id="GO:0003677">
    <property type="term" value="F:DNA binding"/>
    <property type="evidence" value="ECO:0007669"/>
    <property type="project" value="InterPro"/>
</dbReference>
<dbReference type="Pfam" id="PF04082">
    <property type="entry name" value="Fungal_trans"/>
    <property type="match status" value="1"/>
</dbReference>
<feature type="compositionally biased region" description="Polar residues" evidence="7">
    <location>
        <begin position="822"/>
        <end position="833"/>
    </location>
</feature>
<dbReference type="Gene3D" id="4.10.240.10">
    <property type="entry name" value="Zn(2)-C6 fungal-type DNA-binding domain"/>
    <property type="match status" value="1"/>
</dbReference>
<accession>A0A3N4KXU9</accession>
<feature type="domain" description="Zn(2)-C6 fungal-type" evidence="8">
    <location>
        <begin position="183"/>
        <end position="213"/>
    </location>
</feature>
<evidence type="ECO:0000256" key="5">
    <source>
        <dbReference type="ARBA" id="ARBA00023163"/>
    </source>
</evidence>
<feature type="compositionally biased region" description="Gly residues" evidence="7">
    <location>
        <begin position="1083"/>
        <end position="1104"/>
    </location>
</feature>
<keyword evidence="2" id="KW-0479">Metal-binding</keyword>
<feature type="region of interest" description="Disordered" evidence="7">
    <location>
        <begin position="1"/>
        <end position="46"/>
    </location>
</feature>
<dbReference type="InterPro" id="IPR001138">
    <property type="entry name" value="Zn2Cys6_DnaBD"/>
</dbReference>
<dbReference type="SMART" id="SM00066">
    <property type="entry name" value="GAL4"/>
    <property type="match status" value="1"/>
</dbReference>
<keyword evidence="3" id="KW-0805">Transcription regulation</keyword>
<evidence type="ECO:0000256" key="7">
    <source>
        <dbReference type="SAM" id="MobiDB-lite"/>
    </source>
</evidence>
<dbReference type="SMART" id="SM00906">
    <property type="entry name" value="Fungal_trans"/>
    <property type="match status" value="1"/>
</dbReference>
<evidence type="ECO:0000256" key="2">
    <source>
        <dbReference type="ARBA" id="ARBA00022723"/>
    </source>
</evidence>
<keyword evidence="5" id="KW-0804">Transcription</keyword>
<dbReference type="PANTHER" id="PTHR47338">
    <property type="entry name" value="ZN(II)2CYS6 TRANSCRIPTION FACTOR (EUROFUNG)-RELATED"/>
    <property type="match status" value="1"/>
</dbReference>
<organism evidence="9 10">
    <name type="scientific">Morchella conica CCBAS932</name>
    <dbReference type="NCBI Taxonomy" id="1392247"/>
    <lineage>
        <taxon>Eukaryota</taxon>
        <taxon>Fungi</taxon>
        <taxon>Dikarya</taxon>
        <taxon>Ascomycota</taxon>
        <taxon>Pezizomycotina</taxon>
        <taxon>Pezizomycetes</taxon>
        <taxon>Pezizales</taxon>
        <taxon>Morchellaceae</taxon>
        <taxon>Morchella</taxon>
    </lineage>
</organism>
<feature type="compositionally biased region" description="Polar residues" evidence="7">
    <location>
        <begin position="949"/>
        <end position="960"/>
    </location>
</feature>
<evidence type="ECO:0000259" key="8">
    <source>
        <dbReference type="PROSITE" id="PS50048"/>
    </source>
</evidence>
<dbReference type="GO" id="GO:0000981">
    <property type="term" value="F:DNA-binding transcription factor activity, RNA polymerase II-specific"/>
    <property type="evidence" value="ECO:0007669"/>
    <property type="project" value="InterPro"/>
</dbReference>
<feature type="region of interest" description="Disordered" evidence="7">
    <location>
        <begin position="808"/>
        <end position="833"/>
    </location>
</feature>
<dbReference type="InParanoid" id="A0A3N4KXU9"/>
<reference evidence="9 10" key="1">
    <citation type="journal article" date="2018" name="Nat. Ecol. Evol.">
        <title>Pezizomycetes genomes reveal the molecular basis of ectomycorrhizal truffle lifestyle.</title>
        <authorList>
            <person name="Murat C."/>
            <person name="Payen T."/>
            <person name="Noel B."/>
            <person name="Kuo A."/>
            <person name="Morin E."/>
            <person name="Chen J."/>
            <person name="Kohler A."/>
            <person name="Krizsan K."/>
            <person name="Balestrini R."/>
            <person name="Da Silva C."/>
            <person name="Montanini B."/>
            <person name="Hainaut M."/>
            <person name="Levati E."/>
            <person name="Barry K.W."/>
            <person name="Belfiori B."/>
            <person name="Cichocki N."/>
            <person name="Clum A."/>
            <person name="Dockter R.B."/>
            <person name="Fauchery L."/>
            <person name="Guy J."/>
            <person name="Iotti M."/>
            <person name="Le Tacon F."/>
            <person name="Lindquist E.A."/>
            <person name="Lipzen A."/>
            <person name="Malagnac F."/>
            <person name="Mello A."/>
            <person name="Molinier V."/>
            <person name="Miyauchi S."/>
            <person name="Poulain J."/>
            <person name="Riccioni C."/>
            <person name="Rubini A."/>
            <person name="Sitrit Y."/>
            <person name="Splivallo R."/>
            <person name="Traeger S."/>
            <person name="Wang M."/>
            <person name="Zifcakova L."/>
            <person name="Wipf D."/>
            <person name="Zambonelli A."/>
            <person name="Paolocci F."/>
            <person name="Nowrousian M."/>
            <person name="Ottonello S."/>
            <person name="Baldrian P."/>
            <person name="Spatafora J.W."/>
            <person name="Henrissat B."/>
            <person name="Nagy L.G."/>
            <person name="Aury J.M."/>
            <person name="Wincker P."/>
            <person name="Grigoriev I.V."/>
            <person name="Bonfante P."/>
            <person name="Martin F.M."/>
        </authorList>
    </citation>
    <scope>NUCLEOTIDE SEQUENCE [LARGE SCALE GENOMIC DNA]</scope>
    <source>
        <strain evidence="9 10">CCBAS932</strain>
    </source>
</reference>
<dbReference type="GO" id="GO:0006351">
    <property type="term" value="P:DNA-templated transcription"/>
    <property type="evidence" value="ECO:0007669"/>
    <property type="project" value="InterPro"/>
</dbReference>
<name>A0A3N4KXU9_9PEZI</name>
<dbReference type="EMBL" id="ML119113">
    <property type="protein sequence ID" value="RPB15357.1"/>
    <property type="molecule type" value="Genomic_DNA"/>
</dbReference>
<dbReference type="OrthoDB" id="39175at2759"/>
<dbReference type="Proteomes" id="UP000277580">
    <property type="component" value="Unassembled WGS sequence"/>
</dbReference>
<feature type="region of interest" description="Disordered" evidence="7">
    <location>
        <begin position="1083"/>
        <end position="1131"/>
    </location>
</feature>
<feature type="compositionally biased region" description="Basic and acidic residues" evidence="7">
    <location>
        <begin position="24"/>
        <end position="46"/>
    </location>
</feature>
<keyword evidence="10" id="KW-1185">Reference proteome</keyword>
<dbReference type="PANTHER" id="PTHR47338:SF27">
    <property type="entry name" value="ZN(II)2CYS6 TRANSCRIPTION FACTOR (EUROFUNG)"/>
    <property type="match status" value="1"/>
</dbReference>
<dbReference type="GO" id="GO:0008270">
    <property type="term" value="F:zinc ion binding"/>
    <property type="evidence" value="ECO:0007669"/>
    <property type="project" value="InterPro"/>
</dbReference>
<feature type="compositionally biased region" description="Basic and acidic residues" evidence="7">
    <location>
        <begin position="812"/>
        <end position="821"/>
    </location>
</feature>
<keyword evidence="6" id="KW-0539">Nucleus</keyword>
<evidence type="ECO:0000256" key="6">
    <source>
        <dbReference type="ARBA" id="ARBA00023242"/>
    </source>
</evidence>
<dbReference type="Pfam" id="PF00172">
    <property type="entry name" value="Zn_clus"/>
    <property type="match status" value="1"/>
</dbReference>
<feature type="region of interest" description="Disordered" evidence="7">
    <location>
        <begin position="947"/>
        <end position="966"/>
    </location>
</feature>
<dbReference type="SUPFAM" id="SSF57701">
    <property type="entry name" value="Zn2/Cys6 DNA-binding domain"/>
    <property type="match status" value="1"/>
</dbReference>
<evidence type="ECO:0000256" key="4">
    <source>
        <dbReference type="ARBA" id="ARBA00023026"/>
    </source>
</evidence>